<name>A0A8T0FB92_ARGBR</name>
<accession>A0A8T0FB92</accession>
<organism evidence="1 2">
    <name type="scientific">Argiope bruennichi</name>
    <name type="common">Wasp spider</name>
    <name type="synonym">Aranea bruennichi</name>
    <dbReference type="NCBI Taxonomy" id="94029"/>
    <lineage>
        <taxon>Eukaryota</taxon>
        <taxon>Metazoa</taxon>
        <taxon>Ecdysozoa</taxon>
        <taxon>Arthropoda</taxon>
        <taxon>Chelicerata</taxon>
        <taxon>Arachnida</taxon>
        <taxon>Araneae</taxon>
        <taxon>Araneomorphae</taxon>
        <taxon>Entelegynae</taxon>
        <taxon>Araneoidea</taxon>
        <taxon>Araneidae</taxon>
        <taxon>Argiope</taxon>
    </lineage>
</organism>
<keyword evidence="2" id="KW-1185">Reference proteome</keyword>
<reference evidence="1" key="1">
    <citation type="journal article" date="2020" name="bioRxiv">
        <title>Chromosome-level reference genome of the European wasp spider Argiope bruennichi: a resource for studies on range expansion and evolutionary adaptation.</title>
        <authorList>
            <person name="Sheffer M.M."/>
            <person name="Hoppe A."/>
            <person name="Krehenwinkel H."/>
            <person name="Uhl G."/>
            <person name="Kuss A.W."/>
            <person name="Jensen L."/>
            <person name="Jensen C."/>
            <person name="Gillespie R.G."/>
            <person name="Hoff K.J."/>
            <person name="Prost S."/>
        </authorList>
    </citation>
    <scope>NUCLEOTIDE SEQUENCE</scope>
</reference>
<sequence>MTSTVFCQFNVHAIPSAPMLDARTYLKMTSKYKQFKGTMLRGFEASNHGTTDNMELQQAHIRIQMLWNMTNKPKI</sequence>
<dbReference type="AlphaFoldDB" id="A0A8T0FB92"/>
<reference evidence="1" key="2">
    <citation type="submission" date="2020-06" db="EMBL/GenBank/DDBJ databases">
        <authorList>
            <person name="Sheffer M."/>
        </authorList>
    </citation>
    <scope>NUCLEOTIDE SEQUENCE</scope>
</reference>
<gene>
    <name evidence="1" type="ORF">HNY73_009118</name>
</gene>
<dbReference type="EMBL" id="JABXBU010000015">
    <property type="protein sequence ID" value="KAF8787535.1"/>
    <property type="molecule type" value="Genomic_DNA"/>
</dbReference>
<dbReference type="Proteomes" id="UP000807504">
    <property type="component" value="Unassembled WGS sequence"/>
</dbReference>
<protein>
    <submittedName>
        <fullName evidence="1">Uncharacterized protein</fullName>
    </submittedName>
</protein>
<proteinExistence type="predicted"/>
<comment type="caution">
    <text evidence="1">The sequence shown here is derived from an EMBL/GenBank/DDBJ whole genome shotgun (WGS) entry which is preliminary data.</text>
</comment>
<evidence type="ECO:0000313" key="2">
    <source>
        <dbReference type="Proteomes" id="UP000807504"/>
    </source>
</evidence>
<evidence type="ECO:0000313" key="1">
    <source>
        <dbReference type="EMBL" id="KAF8787535.1"/>
    </source>
</evidence>